<name>A0A670IVC8_PODMU</name>
<organism evidence="5 6">
    <name type="scientific">Podarcis muralis</name>
    <name type="common">Wall lizard</name>
    <name type="synonym">Lacerta muralis</name>
    <dbReference type="NCBI Taxonomy" id="64176"/>
    <lineage>
        <taxon>Eukaryota</taxon>
        <taxon>Metazoa</taxon>
        <taxon>Chordata</taxon>
        <taxon>Craniata</taxon>
        <taxon>Vertebrata</taxon>
        <taxon>Euteleostomi</taxon>
        <taxon>Lepidosauria</taxon>
        <taxon>Squamata</taxon>
        <taxon>Bifurcata</taxon>
        <taxon>Unidentata</taxon>
        <taxon>Episquamata</taxon>
        <taxon>Laterata</taxon>
        <taxon>Lacertibaenia</taxon>
        <taxon>Lacertidae</taxon>
        <taxon>Podarcis</taxon>
    </lineage>
</organism>
<accession>A0A670IVC8</accession>
<reference evidence="5" key="3">
    <citation type="submission" date="2025-09" db="UniProtKB">
        <authorList>
            <consortium name="Ensembl"/>
        </authorList>
    </citation>
    <scope>IDENTIFICATION</scope>
</reference>
<reference evidence="5 6" key="1">
    <citation type="journal article" date="2019" name="Proc. Natl. Acad. Sci. U.S.A.">
        <title>Regulatory changes in pterin and carotenoid genes underlie balanced color polymorphisms in the wall lizard.</title>
        <authorList>
            <person name="Andrade P."/>
            <person name="Pinho C."/>
            <person name="Perez I de Lanuza G."/>
            <person name="Afonso S."/>
            <person name="Brejcha J."/>
            <person name="Rubin C.J."/>
            <person name="Wallerman O."/>
            <person name="Pereira P."/>
            <person name="Sabatino S.J."/>
            <person name="Bellati A."/>
            <person name="Pellitteri-Rosa D."/>
            <person name="Bosakova Z."/>
            <person name="Bunikis I."/>
            <person name="Carretero M.A."/>
            <person name="Feiner N."/>
            <person name="Marsik P."/>
            <person name="Pauperio F."/>
            <person name="Salvi D."/>
            <person name="Soler L."/>
            <person name="While G.M."/>
            <person name="Uller T."/>
            <person name="Font E."/>
            <person name="Andersson L."/>
            <person name="Carneiro M."/>
        </authorList>
    </citation>
    <scope>NUCLEOTIDE SEQUENCE</scope>
</reference>
<dbReference type="Ensembl" id="ENSPMRT00000017252.1">
    <property type="protein sequence ID" value="ENSPMRP00000016163.1"/>
    <property type="gene ID" value="ENSPMRG00000010794.1"/>
</dbReference>
<evidence type="ECO:0000256" key="1">
    <source>
        <dbReference type="ARBA" id="ARBA00022723"/>
    </source>
</evidence>
<dbReference type="GO" id="GO:0008270">
    <property type="term" value="F:zinc ion binding"/>
    <property type="evidence" value="ECO:0007669"/>
    <property type="project" value="UniProtKB-KW"/>
</dbReference>
<dbReference type="InterPro" id="IPR051591">
    <property type="entry name" value="UPF0224_FAM112_RNA_Proc"/>
</dbReference>
<evidence type="ECO:0000256" key="3">
    <source>
        <dbReference type="ARBA" id="ARBA00022833"/>
    </source>
</evidence>
<keyword evidence="6" id="KW-1185">Reference proteome</keyword>
<dbReference type="AlphaFoldDB" id="A0A670IVC8"/>
<proteinExistence type="predicted"/>
<keyword evidence="1" id="KW-0479">Metal-binding</keyword>
<dbReference type="PANTHER" id="PTHR21402">
    <property type="entry name" value="GAMETOCYTE SPECIFIC FACTOR 1-RELATED"/>
    <property type="match status" value="1"/>
</dbReference>
<feature type="domain" description="CHHC U11-48K-type" evidence="4">
    <location>
        <begin position="45"/>
        <end position="72"/>
    </location>
</feature>
<protein>
    <recommendedName>
        <fullName evidence="4">CHHC U11-48K-type domain-containing protein</fullName>
    </recommendedName>
</protein>
<dbReference type="SUPFAM" id="SSF57667">
    <property type="entry name" value="beta-beta-alpha zinc fingers"/>
    <property type="match status" value="1"/>
</dbReference>
<dbReference type="InterPro" id="IPR022776">
    <property type="entry name" value="TRM13/UPF0224_CHHC_Znf_dom"/>
</dbReference>
<dbReference type="GeneTree" id="ENSGT00940000156784"/>
<evidence type="ECO:0000256" key="2">
    <source>
        <dbReference type="ARBA" id="ARBA00022771"/>
    </source>
</evidence>
<evidence type="ECO:0000313" key="6">
    <source>
        <dbReference type="Proteomes" id="UP000472272"/>
    </source>
</evidence>
<keyword evidence="3" id="KW-0862">Zinc</keyword>
<dbReference type="Pfam" id="PF05253">
    <property type="entry name" value="zf-U11-48K"/>
    <property type="match status" value="1"/>
</dbReference>
<dbReference type="PANTHER" id="PTHR21402:SF5">
    <property type="entry name" value="GAMETOCYTE SPECIFIC FACTOR 1"/>
    <property type="match status" value="1"/>
</dbReference>
<dbReference type="PROSITE" id="PS51800">
    <property type="entry name" value="ZF_CHHC_U11_48K"/>
    <property type="match status" value="1"/>
</dbReference>
<keyword evidence="2" id="KW-0863">Zinc-finger</keyword>
<dbReference type="Proteomes" id="UP000472272">
    <property type="component" value="Chromosome 4"/>
</dbReference>
<dbReference type="InterPro" id="IPR036236">
    <property type="entry name" value="Znf_C2H2_sf"/>
</dbReference>
<evidence type="ECO:0000313" key="5">
    <source>
        <dbReference type="Ensembl" id="ENSPMRP00000016163.1"/>
    </source>
</evidence>
<evidence type="ECO:0000259" key="4">
    <source>
        <dbReference type="PROSITE" id="PS51800"/>
    </source>
</evidence>
<reference evidence="5" key="2">
    <citation type="submission" date="2025-08" db="UniProtKB">
        <authorList>
            <consortium name="Ensembl"/>
        </authorList>
    </citation>
    <scope>IDENTIFICATION</scope>
</reference>
<sequence length="173" mass="19823">FLPYKGSPEAPVKVLFCRNHQIRACRLPYHLVKCRKNNQKIARELATCPYNARHRVPKQELKLHIATCENKVSPEVLEVTSSRGDPKNRIKEVTAWQCPPPEEDWEADAAECPAPPFVFGTSYSGERSLGTILIYSVRLPMAKKYSKCHCKITTGILQKEQQNTYLFKTQKCF</sequence>